<evidence type="ECO:0000313" key="2">
    <source>
        <dbReference type="EMBL" id="CAB4138058.1"/>
    </source>
</evidence>
<keyword evidence="1" id="KW-0175">Coiled coil</keyword>
<reference evidence="2" key="1">
    <citation type="submission" date="2020-04" db="EMBL/GenBank/DDBJ databases">
        <authorList>
            <person name="Chiriac C."/>
            <person name="Salcher M."/>
            <person name="Ghai R."/>
            <person name="Kavagutti S V."/>
        </authorList>
    </citation>
    <scope>NUCLEOTIDE SEQUENCE</scope>
</reference>
<feature type="coiled-coil region" evidence="1">
    <location>
        <begin position="23"/>
        <end position="92"/>
    </location>
</feature>
<evidence type="ECO:0000256" key="1">
    <source>
        <dbReference type="SAM" id="Coils"/>
    </source>
</evidence>
<name>A0A6J5LUF9_9CAUD</name>
<protein>
    <submittedName>
        <fullName evidence="2">Uncharacterized protein</fullName>
    </submittedName>
</protein>
<accession>A0A6J5LUF9</accession>
<feature type="coiled-coil region" evidence="1">
    <location>
        <begin position="152"/>
        <end position="206"/>
    </location>
</feature>
<proteinExistence type="predicted"/>
<organism evidence="2">
    <name type="scientific">uncultured Caudovirales phage</name>
    <dbReference type="NCBI Taxonomy" id="2100421"/>
    <lineage>
        <taxon>Viruses</taxon>
        <taxon>Duplodnaviria</taxon>
        <taxon>Heunggongvirae</taxon>
        <taxon>Uroviricota</taxon>
        <taxon>Caudoviricetes</taxon>
        <taxon>Peduoviridae</taxon>
        <taxon>Maltschvirus</taxon>
        <taxon>Maltschvirus maltsch</taxon>
    </lineage>
</organism>
<gene>
    <name evidence="2" type="ORF">UFOVP328_251</name>
</gene>
<dbReference type="EMBL" id="LR796341">
    <property type="protein sequence ID" value="CAB4138058.1"/>
    <property type="molecule type" value="Genomic_DNA"/>
</dbReference>
<sequence>MLDAIKPLLDSDLINEETRQEINEAWETKLNEAREQARAELREEFAQRYEHDKQVMVEALDRMVTEGLAAELQAVQAEKQALAEDRVKFQTKMSESATKFNNFMVTKLAEEIGELRKDRKAHNEGLEKLEGFIVHALAREIKEFAQDKQEVVETKVRLVRDAREQLEGLKSRFVKESATKMSQAVSKHLKAELSQLQEDIKVARENNFGRRIFEAYAAEFGATHLNENAEVRKLHDVIAHKDNQLSEAIKLSEKAKVLVESKEREIRMIKESNERQSTMDDLLAPLNKEKQDIMRNLLESVQTSRLKNAFEKYLPAVLEDRSVKAAKVITESVAEVTGDKSVRVVEEDSSNVIDLKRLAGL</sequence>